<protein>
    <submittedName>
        <fullName evidence="2">DNA-binding SAP domain protein</fullName>
    </submittedName>
</protein>
<accession>F2KSD1</accession>
<dbReference type="KEGG" id="ave:Arcve_0886"/>
<proteinExistence type="predicted"/>
<organism evidence="2 3">
    <name type="scientific">Archaeoglobus veneficus (strain DSM 11195 / SNP6)</name>
    <dbReference type="NCBI Taxonomy" id="693661"/>
    <lineage>
        <taxon>Archaea</taxon>
        <taxon>Methanobacteriati</taxon>
        <taxon>Methanobacteriota</taxon>
        <taxon>Archaeoglobi</taxon>
        <taxon>Archaeoglobales</taxon>
        <taxon>Archaeoglobaceae</taxon>
        <taxon>Archaeoglobus</taxon>
    </lineage>
</organism>
<feature type="domain" description="SAP" evidence="1">
    <location>
        <begin position="13"/>
        <end position="47"/>
    </location>
</feature>
<dbReference type="AlphaFoldDB" id="F2KSD1"/>
<dbReference type="EMBL" id="CP002588">
    <property type="protein sequence ID" value="AEA46900.1"/>
    <property type="molecule type" value="Genomic_DNA"/>
</dbReference>
<evidence type="ECO:0000259" key="1">
    <source>
        <dbReference type="PROSITE" id="PS50800"/>
    </source>
</evidence>
<evidence type="ECO:0000313" key="2">
    <source>
        <dbReference type="EMBL" id="AEA46900.1"/>
    </source>
</evidence>
<dbReference type="STRING" id="693661.Arcve_0886"/>
<dbReference type="GO" id="GO:0003677">
    <property type="term" value="F:DNA binding"/>
    <property type="evidence" value="ECO:0007669"/>
    <property type="project" value="UniProtKB-KW"/>
</dbReference>
<dbReference type="Proteomes" id="UP000008136">
    <property type="component" value="Chromosome"/>
</dbReference>
<name>F2KSD1_ARCVS</name>
<dbReference type="PROSITE" id="PS50800">
    <property type="entry name" value="SAP"/>
    <property type="match status" value="1"/>
</dbReference>
<keyword evidence="3" id="KW-1185">Reference proteome</keyword>
<dbReference type="GeneID" id="10393990"/>
<sequence length="209" mass="23363">MVKLTRKNAAEFLSELKKDELKEIASMYGLPVSGTKDELVSRILSNAKLSDLAKILEVKPESKQKEDVKPQAKQKKQDPEIDASKFFKEIVKLLKKITPPKVKNEDELELYVLGLLQGKFASRKIEVVPQTIAVSRGKTTQPDIVVGGAVAVELKYIKGADDSDRGIGQAVKYASTYPYVVLYYYDPQKRSHHSKSALGKNIELVVYPK</sequence>
<dbReference type="InterPro" id="IPR003034">
    <property type="entry name" value="SAP_dom"/>
</dbReference>
<gene>
    <name evidence="2" type="ordered locus">Arcve_0886</name>
</gene>
<keyword evidence="2" id="KW-0238">DNA-binding</keyword>
<dbReference type="RefSeq" id="WP_013683569.1">
    <property type="nucleotide sequence ID" value="NC_015320.1"/>
</dbReference>
<dbReference type="SUPFAM" id="SSF68906">
    <property type="entry name" value="SAP domain"/>
    <property type="match status" value="1"/>
</dbReference>
<dbReference type="eggNOG" id="arCOG07824">
    <property type="taxonomic scope" value="Archaea"/>
</dbReference>
<dbReference type="InterPro" id="IPR036361">
    <property type="entry name" value="SAP_dom_sf"/>
</dbReference>
<evidence type="ECO:0000313" key="3">
    <source>
        <dbReference type="Proteomes" id="UP000008136"/>
    </source>
</evidence>
<dbReference type="SMART" id="SM00513">
    <property type="entry name" value="SAP"/>
    <property type="match status" value="1"/>
</dbReference>
<dbReference type="Gene3D" id="1.10.720.30">
    <property type="entry name" value="SAP domain"/>
    <property type="match status" value="1"/>
</dbReference>
<reference evidence="2 3" key="1">
    <citation type="submission" date="2011-03" db="EMBL/GenBank/DDBJ databases">
        <title>The complete genome of Archaeoglobus veneficus SNP6.</title>
        <authorList>
            <consortium name="US DOE Joint Genome Institute (JGI-PGF)"/>
            <person name="Lucas S."/>
            <person name="Copeland A."/>
            <person name="Lapidus A."/>
            <person name="Bruce D."/>
            <person name="Goodwin L."/>
            <person name="Pitluck S."/>
            <person name="Kyrpides N."/>
            <person name="Mavromatis K."/>
            <person name="Pagani I."/>
            <person name="Ivanova N."/>
            <person name="Mikhailova N."/>
            <person name="Lu M."/>
            <person name="Detter J.C."/>
            <person name="Tapia R."/>
            <person name="Han C."/>
            <person name="Land M."/>
            <person name="Hauser L."/>
            <person name="Markowitz V."/>
            <person name="Cheng J.-F."/>
            <person name="Hugenholtz P."/>
            <person name="Woyke T."/>
            <person name="Wu D."/>
            <person name="Spring S."/>
            <person name="Brambilla E."/>
            <person name="Klenk H.-P."/>
            <person name="Eisen J.A."/>
        </authorList>
    </citation>
    <scope>NUCLEOTIDE SEQUENCE [LARGE SCALE GENOMIC DNA]</scope>
    <source>
        <strain>SNP6</strain>
    </source>
</reference>
<dbReference type="Pfam" id="PF02037">
    <property type="entry name" value="SAP"/>
    <property type="match status" value="1"/>
</dbReference>
<dbReference type="HOGENOM" id="CLU_1313071_0_0_2"/>